<accession>A0ABW4CUT8</accession>
<dbReference type="InterPro" id="IPR036514">
    <property type="entry name" value="SGNH_hydro_sf"/>
</dbReference>
<evidence type="ECO:0000313" key="3">
    <source>
        <dbReference type="EMBL" id="MFD1439868.1"/>
    </source>
</evidence>
<dbReference type="Gene3D" id="3.40.50.1110">
    <property type="entry name" value="SGNH hydrolase"/>
    <property type="match status" value="1"/>
</dbReference>
<evidence type="ECO:0000256" key="1">
    <source>
        <dbReference type="ARBA" id="ARBA00022801"/>
    </source>
</evidence>
<keyword evidence="4" id="KW-1185">Reference proteome</keyword>
<dbReference type="InterPro" id="IPR005181">
    <property type="entry name" value="SASA"/>
</dbReference>
<organism evidence="3 4">
    <name type="scientific">Lacticaseibacillus hegangensis</name>
    <dbReference type="NCBI Taxonomy" id="2486010"/>
    <lineage>
        <taxon>Bacteria</taxon>
        <taxon>Bacillati</taxon>
        <taxon>Bacillota</taxon>
        <taxon>Bacilli</taxon>
        <taxon>Lactobacillales</taxon>
        <taxon>Lactobacillaceae</taxon>
        <taxon>Lacticaseibacillus</taxon>
    </lineage>
</organism>
<dbReference type="SUPFAM" id="SSF52266">
    <property type="entry name" value="SGNH hydrolase"/>
    <property type="match status" value="1"/>
</dbReference>
<protein>
    <submittedName>
        <fullName evidence="3">Sialate O-acetylesterase</fullName>
    </submittedName>
</protein>
<dbReference type="RefSeq" id="WP_164506161.1">
    <property type="nucleotide sequence ID" value="NZ_JBHTOK010000003.1"/>
</dbReference>
<gene>
    <name evidence="3" type="ORF">ACFQ5K_00480</name>
</gene>
<dbReference type="PANTHER" id="PTHR22901">
    <property type="entry name" value="SIALATE O-ACETYLESTERASE"/>
    <property type="match status" value="1"/>
</dbReference>
<name>A0ABW4CUT8_9LACO</name>
<dbReference type="EMBL" id="JBHTOK010000003">
    <property type="protein sequence ID" value="MFD1439868.1"/>
    <property type="molecule type" value="Genomic_DNA"/>
</dbReference>
<dbReference type="PANTHER" id="PTHR22901:SF0">
    <property type="entry name" value="SIALATE O-ACETYLESTERASE"/>
    <property type="match status" value="1"/>
</dbReference>
<dbReference type="Proteomes" id="UP001597212">
    <property type="component" value="Unassembled WGS sequence"/>
</dbReference>
<reference evidence="4" key="1">
    <citation type="journal article" date="2019" name="Int. J. Syst. Evol. Microbiol.">
        <title>The Global Catalogue of Microorganisms (GCM) 10K type strain sequencing project: providing services to taxonomists for standard genome sequencing and annotation.</title>
        <authorList>
            <consortium name="The Broad Institute Genomics Platform"/>
            <consortium name="The Broad Institute Genome Sequencing Center for Infectious Disease"/>
            <person name="Wu L."/>
            <person name="Ma J."/>
        </authorList>
    </citation>
    <scope>NUCLEOTIDE SEQUENCE [LARGE SCALE GENOMIC DNA]</scope>
    <source>
        <strain evidence="4">CCM 8912</strain>
    </source>
</reference>
<dbReference type="InterPro" id="IPR039329">
    <property type="entry name" value="SIAE"/>
</dbReference>
<evidence type="ECO:0000259" key="2">
    <source>
        <dbReference type="Pfam" id="PF03629"/>
    </source>
</evidence>
<feature type="domain" description="Sialate O-acetylesterase" evidence="2">
    <location>
        <begin position="262"/>
        <end position="374"/>
    </location>
</feature>
<evidence type="ECO:0000313" key="4">
    <source>
        <dbReference type="Proteomes" id="UP001597212"/>
    </source>
</evidence>
<dbReference type="Pfam" id="PF03629">
    <property type="entry name" value="SASA"/>
    <property type="match status" value="1"/>
</dbReference>
<comment type="caution">
    <text evidence="3">The sequence shown here is derived from an EMBL/GenBank/DDBJ whole genome shotgun (WGS) entry which is preliminary data.</text>
</comment>
<keyword evidence="1" id="KW-0378">Hydrolase</keyword>
<proteinExistence type="predicted"/>
<sequence length="476" mass="52924">MQAAKPVTVFGWGPSGALVRVLLGGQKRDTVVPETGKWQVSFGSFPYRLKTQLTITAGQASTTEDVQFGDVFLLAGQSNIEYKLQDDAEFDTEKANFSATNIHVYYTPQIEYEKSLTFGWGEVTTPSWQSLTKDNLGDVSAVGYYALNKIAHANPDIPLGMLECFKGGTSASSWMAEATLAADPALAAGYLEPYHQAVDGKSAADFDRADTDYNTILEAYNAKKAAYMQAHPELSQEQVKMHVGHTPWPPPMRPESYLRPNGLFHTMVEKTAPYTVKAMVWYQGENDADHAALYEKLLPRLIIQWRTTFQQSSLPVYLIQLPQYQDEPHHAWAQIRQAQWHTSQRLEDIHLVSLVDTGEQHNIHPVHKRTAGQRLGSLILSQGQTPCVTSCKRVGDAVVLTVEPATQLVVQGETPVEGLLNGHWQPMKVKVAGNQLIISDPAHVEKLRYAYRNAPIPSFFNEDGYPLSPFLLSVSE</sequence>